<keyword evidence="3" id="KW-0949">S-adenosyl-L-methionine</keyword>
<dbReference type="PROSITE" id="PS00094">
    <property type="entry name" value="C5_MTASE_1"/>
    <property type="match status" value="1"/>
</dbReference>
<organism evidence="4">
    <name type="scientific">marine sediment metagenome</name>
    <dbReference type="NCBI Taxonomy" id="412755"/>
    <lineage>
        <taxon>unclassified sequences</taxon>
        <taxon>metagenomes</taxon>
        <taxon>ecological metagenomes</taxon>
    </lineage>
</organism>
<protein>
    <recommendedName>
        <fullName evidence="5">DNA (cytosine-5-)-methyltransferase</fullName>
    </recommendedName>
</protein>
<evidence type="ECO:0000256" key="2">
    <source>
        <dbReference type="ARBA" id="ARBA00022679"/>
    </source>
</evidence>
<reference evidence="4" key="1">
    <citation type="journal article" date="2015" name="Nature">
        <title>Complex archaea that bridge the gap between prokaryotes and eukaryotes.</title>
        <authorList>
            <person name="Spang A."/>
            <person name="Saw J.H."/>
            <person name="Jorgensen S.L."/>
            <person name="Zaremba-Niedzwiedzka K."/>
            <person name="Martijn J."/>
            <person name="Lind A.E."/>
            <person name="van Eijk R."/>
            <person name="Schleper C."/>
            <person name="Guy L."/>
            <person name="Ettema T.J."/>
        </authorList>
    </citation>
    <scope>NUCLEOTIDE SEQUENCE</scope>
</reference>
<evidence type="ECO:0008006" key="5">
    <source>
        <dbReference type="Google" id="ProtNLM"/>
    </source>
</evidence>
<dbReference type="GO" id="GO:0008168">
    <property type="term" value="F:methyltransferase activity"/>
    <property type="evidence" value="ECO:0007669"/>
    <property type="project" value="UniProtKB-KW"/>
</dbReference>
<evidence type="ECO:0000256" key="3">
    <source>
        <dbReference type="ARBA" id="ARBA00022691"/>
    </source>
</evidence>
<dbReference type="SUPFAM" id="SSF53335">
    <property type="entry name" value="S-adenosyl-L-methionine-dependent methyltransferases"/>
    <property type="match status" value="1"/>
</dbReference>
<dbReference type="InterPro" id="IPR018117">
    <property type="entry name" value="C5_DNA_meth_AS"/>
</dbReference>
<dbReference type="NCBIfam" id="TIGR00675">
    <property type="entry name" value="dcm"/>
    <property type="match status" value="1"/>
</dbReference>
<dbReference type="EMBL" id="LAZR01059884">
    <property type="protein sequence ID" value="KKK66853.1"/>
    <property type="molecule type" value="Genomic_DNA"/>
</dbReference>
<dbReference type="GO" id="GO:0032259">
    <property type="term" value="P:methylation"/>
    <property type="evidence" value="ECO:0007669"/>
    <property type="project" value="UniProtKB-KW"/>
</dbReference>
<accession>A0A0F8XDH1</accession>
<evidence type="ECO:0000256" key="1">
    <source>
        <dbReference type="ARBA" id="ARBA00022603"/>
    </source>
</evidence>
<dbReference type="InterPro" id="IPR029063">
    <property type="entry name" value="SAM-dependent_MTases_sf"/>
</dbReference>
<keyword evidence="1" id="KW-0489">Methyltransferase</keyword>
<dbReference type="AlphaFoldDB" id="A0A0F8XDH1"/>
<dbReference type="PRINTS" id="PR00105">
    <property type="entry name" value="C5METTRFRASE"/>
</dbReference>
<comment type="caution">
    <text evidence="4">The sequence shown here is derived from an EMBL/GenBank/DDBJ whole genome shotgun (WGS) entry which is preliminary data.</text>
</comment>
<evidence type="ECO:0000313" key="4">
    <source>
        <dbReference type="EMBL" id="KKK66853.1"/>
    </source>
</evidence>
<sequence>MSQYKVKHGSLFTGIGGFDLGFEQADIKPVWQVEIGKHANKVLEKRFPDVHRELDVCKVGKRNLEPVDVITFGSPCQDLSIAGKRKGMEGKRSGLFFEAIRIIRELNPAIAVWENVLGAFSSNSGRDFRDVLNSLVECGAADVAWRVLDAQYFGVPQQRRRIFLVADFRERRAGEILFECESMSRDTPKGGKAGEGITRPIKTGFDSHCETQENYIIALSHTKANQNPIKR</sequence>
<feature type="non-terminal residue" evidence="4">
    <location>
        <position position="231"/>
    </location>
</feature>
<dbReference type="PANTHER" id="PTHR46098:SF1">
    <property type="entry name" value="TRNA (CYTOSINE(38)-C(5))-METHYLTRANSFERASE"/>
    <property type="match status" value="1"/>
</dbReference>
<proteinExistence type="predicted"/>
<name>A0A0F8XDH1_9ZZZZ</name>
<dbReference type="InterPro" id="IPR050750">
    <property type="entry name" value="C5-MTase"/>
</dbReference>
<dbReference type="PROSITE" id="PS51679">
    <property type="entry name" value="SAM_MT_C5"/>
    <property type="match status" value="1"/>
</dbReference>
<dbReference type="Gene3D" id="3.40.50.150">
    <property type="entry name" value="Vaccinia Virus protein VP39"/>
    <property type="match status" value="1"/>
</dbReference>
<dbReference type="PANTHER" id="PTHR46098">
    <property type="entry name" value="TRNA (CYTOSINE(38)-C(5))-METHYLTRANSFERASE"/>
    <property type="match status" value="1"/>
</dbReference>
<keyword evidence="2" id="KW-0808">Transferase</keyword>
<dbReference type="Pfam" id="PF00145">
    <property type="entry name" value="DNA_methylase"/>
    <property type="match status" value="1"/>
</dbReference>
<dbReference type="InterPro" id="IPR001525">
    <property type="entry name" value="C5_MeTfrase"/>
</dbReference>
<gene>
    <name evidence="4" type="ORF">LCGC14_2959910</name>
</gene>